<feature type="transmembrane region" description="Helical" evidence="1">
    <location>
        <begin position="12"/>
        <end position="35"/>
    </location>
</feature>
<evidence type="ECO:0000256" key="1">
    <source>
        <dbReference type="SAM" id="Phobius"/>
    </source>
</evidence>
<dbReference type="EMBL" id="GG666574">
    <property type="protein sequence ID" value="EEN53321.1"/>
    <property type="molecule type" value="Genomic_DNA"/>
</dbReference>
<name>C3Z2S0_BRAFL</name>
<dbReference type="eggNOG" id="ENOG502TD2R">
    <property type="taxonomic scope" value="Eukaryota"/>
</dbReference>
<proteinExistence type="predicted"/>
<dbReference type="AlphaFoldDB" id="C3Z2S0"/>
<feature type="transmembrane region" description="Helical" evidence="1">
    <location>
        <begin position="75"/>
        <end position="102"/>
    </location>
</feature>
<feature type="transmembrane region" description="Helical" evidence="1">
    <location>
        <begin position="137"/>
        <end position="159"/>
    </location>
</feature>
<sequence>MGYNGKYLQRMGWTLVVMGSLNIILGIAADAAFASMGAITVFHYISAPIWNGIFVVITGILAISSGKKPTNKGLMVGLMILGIFTIMSAVCCFSLGIVGSIVDASCYRDYGWSWSPSIYRHDPDCTAAAIALHVVNIMLALAEIVMAFVAAIMPCCGLASSNNPNYAPMVVYNQGPNMMPGQAAYVVVQTGVPGAQGVPYTTVSAAGGMPQQQVFIAQHPYPAAAPMQGYYGAQAPPPYMQQFNIGAAPAQAPAAAQPPAETKTQPPA</sequence>
<organism>
    <name type="scientific">Branchiostoma floridae</name>
    <name type="common">Florida lancelet</name>
    <name type="synonym">Amphioxus</name>
    <dbReference type="NCBI Taxonomy" id="7739"/>
    <lineage>
        <taxon>Eukaryota</taxon>
        <taxon>Metazoa</taxon>
        <taxon>Chordata</taxon>
        <taxon>Cephalochordata</taxon>
        <taxon>Leptocardii</taxon>
        <taxon>Amphioxiformes</taxon>
        <taxon>Branchiostomatidae</taxon>
        <taxon>Branchiostoma</taxon>
    </lineage>
</organism>
<keyword evidence="1" id="KW-0812">Transmembrane</keyword>
<protein>
    <submittedName>
        <fullName evidence="2">Uncharacterized protein</fullName>
    </submittedName>
</protein>
<accession>C3Z2S0</accession>
<evidence type="ECO:0000313" key="2">
    <source>
        <dbReference type="EMBL" id="EEN53321.1"/>
    </source>
</evidence>
<feature type="transmembrane region" description="Helical" evidence="1">
    <location>
        <begin position="41"/>
        <end position="63"/>
    </location>
</feature>
<dbReference type="InterPro" id="IPR030417">
    <property type="entry name" value="MS4A"/>
</dbReference>
<dbReference type="PANTHER" id="PTHR23320">
    <property type="entry name" value="MEMBRANE-SPANNING 4-DOMAINS SUBFAMILY A MS4A -RELATED"/>
    <property type="match status" value="1"/>
</dbReference>
<keyword evidence="1" id="KW-1133">Transmembrane helix</keyword>
<dbReference type="PANTHER" id="PTHR23320:SF165">
    <property type="entry name" value="MARVEL DOMAIN-CONTAINING PROTEIN"/>
    <property type="match status" value="1"/>
</dbReference>
<gene>
    <name evidence="2" type="ORF">BRAFLDRAFT_118180</name>
</gene>
<dbReference type="InParanoid" id="C3Z2S0"/>
<keyword evidence="1" id="KW-0472">Membrane</keyword>
<reference evidence="2" key="1">
    <citation type="journal article" date="2008" name="Nature">
        <title>The amphioxus genome and the evolution of the chordate karyotype.</title>
        <authorList>
            <consortium name="US DOE Joint Genome Institute (JGI-PGF)"/>
            <person name="Putnam N.H."/>
            <person name="Butts T."/>
            <person name="Ferrier D.E.K."/>
            <person name="Furlong R.F."/>
            <person name="Hellsten U."/>
            <person name="Kawashima T."/>
            <person name="Robinson-Rechavi M."/>
            <person name="Shoguchi E."/>
            <person name="Terry A."/>
            <person name="Yu J.-K."/>
            <person name="Benito-Gutierrez E.L."/>
            <person name="Dubchak I."/>
            <person name="Garcia-Fernandez J."/>
            <person name="Gibson-Brown J.J."/>
            <person name="Grigoriev I.V."/>
            <person name="Horton A.C."/>
            <person name="de Jong P.J."/>
            <person name="Jurka J."/>
            <person name="Kapitonov V.V."/>
            <person name="Kohara Y."/>
            <person name="Kuroki Y."/>
            <person name="Lindquist E."/>
            <person name="Lucas S."/>
            <person name="Osoegawa K."/>
            <person name="Pennacchio L.A."/>
            <person name="Salamov A.A."/>
            <person name="Satou Y."/>
            <person name="Sauka-Spengler T."/>
            <person name="Schmutz J."/>
            <person name="Shin-I T."/>
            <person name="Toyoda A."/>
            <person name="Bronner-Fraser M."/>
            <person name="Fujiyama A."/>
            <person name="Holland L.Z."/>
            <person name="Holland P.W.H."/>
            <person name="Satoh N."/>
            <person name="Rokhsar D.S."/>
        </authorList>
    </citation>
    <scope>NUCLEOTIDE SEQUENCE [LARGE SCALE GENOMIC DNA]</scope>
    <source>
        <strain evidence="2">S238N-H82</strain>
        <tissue evidence="2">Testes</tissue>
    </source>
</reference>